<comment type="cofactor">
    <cofactor evidence="6">
        <name>Mg(2+)</name>
        <dbReference type="ChEBI" id="CHEBI:18420"/>
    </cofactor>
</comment>
<dbReference type="PANTHER" id="PTHR23407:SF1">
    <property type="entry name" value="5-FORMYLTETRAHYDROFOLATE CYCLO-LIGASE"/>
    <property type="match status" value="1"/>
</dbReference>
<dbReference type="OrthoDB" id="2015992at2759"/>
<proteinExistence type="inferred from homology"/>
<comment type="caution">
    <text evidence="7">The sequence shown here is derived from an EMBL/GenBank/DDBJ whole genome shotgun (WGS) entry which is preliminary data.</text>
</comment>
<organism evidence="7 8">
    <name type="scientific">Chlamydomonas eustigma</name>
    <dbReference type="NCBI Taxonomy" id="1157962"/>
    <lineage>
        <taxon>Eukaryota</taxon>
        <taxon>Viridiplantae</taxon>
        <taxon>Chlorophyta</taxon>
        <taxon>core chlorophytes</taxon>
        <taxon>Chlorophyceae</taxon>
        <taxon>CS clade</taxon>
        <taxon>Chlamydomonadales</taxon>
        <taxon>Chlamydomonadaceae</taxon>
        <taxon>Chlamydomonas</taxon>
    </lineage>
</organism>
<protein>
    <recommendedName>
        <fullName evidence="5 6">5-formyltetrahydrofolate cyclo-ligase</fullName>
        <ecNumber evidence="5 6">6.3.3.2</ecNumber>
    </recommendedName>
</protein>
<comment type="similarity">
    <text evidence="1 6">Belongs to the 5-formyltetrahydrofolate cyclo-ligase family.</text>
</comment>
<evidence type="ECO:0000256" key="6">
    <source>
        <dbReference type="RuleBase" id="RU361279"/>
    </source>
</evidence>
<dbReference type="PANTHER" id="PTHR23407">
    <property type="entry name" value="ATPASE INHIBITOR/5-FORMYLTETRAHYDROFOLATE CYCLO-LIGASE"/>
    <property type="match status" value="1"/>
</dbReference>
<keyword evidence="3 6" id="KW-0067">ATP-binding</keyword>
<evidence type="ECO:0000256" key="4">
    <source>
        <dbReference type="ARBA" id="ARBA00036539"/>
    </source>
</evidence>
<dbReference type="SUPFAM" id="SSF100950">
    <property type="entry name" value="NagB/RpiA/CoA transferase-like"/>
    <property type="match status" value="1"/>
</dbReference>
<evidence type="ECO:0000313" key="8">
    <source>
        <dbReference type="Proteomes" id="UP000232323"/>
    </source>
</evidence>
<dbReference type="GO" id="GO:0035999">
    <property type="term" value="P:tetrahydrofolate interconversion"/>
    <property type="evidence" value="ECO:0007669"/>
    <property type="project" value="TreeGrafter"/>
</dbReference>
<evidence type="ECO:0000256" key="2">
    <source>
        <dbReference type="ARBA" id="ARBA00022741"/>
    </source>
</evidence>
<dbReference type="GO" id="GO:0030272">
    <property type="term" value="F:5-formyltetrahydrofolate cyclo-ligase activity"/>
    <property type="evidence" value="ECO:0007669"/>
    <property type="project" value="UniProtKB-EC"/>
</dbReference>
<keyword evidence="6" id="KW-0460">Magnesium</keyword>
<comment type="catalytic activity">
    <reaction evidence="4 6">
        <text>(6S)-5-formyl-5,6,7,8-tetrahydrofolate + ATP = (6R)-5,10-methenyltetrahydrofolate + ADP + phosphate</text>
        <dbReference type="Rhea" id="RHEA:10488"/>
        <dbReference type="ChEBI" id="CHEBI:30616"/>
        <dbReference type="ChEBI" id="CHEBI:43474"/>
        <dbReference type="ChEBI" id="CHEBI:57455"/>
        <dbReference type="ChEBI" id="CHEBI:57457"/>
        <dbReference type="ChEBI" id="CHEBI:456216"/>
        <dbReference type="EC" id="6.3.3.2"/>
    </reaction>
</comment>
<dbReference type="STRING" id="1157962.A0A250X0F2"/>
<dbReference type="Proteomes" id="UP000232323">
    <property type="component" value="Unassembled WGS sequence"/>
</dbReference>
<sequence>MFRLLSKHVSKHSSKSASSRIFHMSSTANNEETVSMKNSVRLSLKNVLKSMSEDQIQRESQQICKAALGCPAISNASNLGLYVHCSRLREVDTSLILNSVLGAPGKRCYVPLVEDKDSNMKLLHIGSLSDLVAAPPFGILEPSRTYADGTPRQSVMEDDVHLDVLLMPGLGFDLQGRRLGRGGGYYDKMLVRLREAAAAAGKPAPLLVALSFSSQLLHEVPVGPFDQIVDLLILPDGIAQCSQRGREAYSASST</sequence>
<dbReference type="NCBIfam" id="TIGR02727">
    <property type="entry name" value="MTHFS_bact"/>
    <property type="match status" value="1"/>
</dbReference>
<keyword evidence="6" id="KW-0479">Metal-binding</keyword>
<gene>
    <name evidence="7" type="ORF">CEUSTIGMA_g3818.t1</name>
</gene>
<dbReference type="InterPro" id="IPR024185">
    <property type="entry name" value="FTHF_cligase-like_sf"/>
</dbReference>
<dbReference type="EMBL" id="BEGY01000017">
    <property type="protein sequence ID" value="GAX76372.1"/>
    <property type="molecule type" value="Genomic_DNA"/>
</dbReference>
<dbReference type="GO" id="GO:0005524">
    <property type="term" value="F:ATP binding"/>
    <property type="evidence" value="ECO:0007669"/>
    <property type="project" value="UniProtKB-KW"/>
</dbReference>
<dbReference type="AlphaFoldDB" id="A0A250X0F2"/>
<dbReference type="EC" id="6.3.3.2" evidence="5 6"/>
<dbReference type="GO" id="GO:0009396">
    <property type="term" value="P:folic acid-containing compound biosynthetic process"/>
    <property type="evidence" value="ECO:0007669"/>
    <property type="project" value="TreeGrafter"/>
</dbReference>
<dbReference type="GO" id="GO:0005739">
    <property type="term" value="C:mitochondrion"/>
    <property type="evidence" value="ECO:0007669"/>
    <property type="project" value="TreeGrafter"/>
</dbReference>
<reference evidence="7 8" key="1">
    <citation type="submission" date="2017-08" db="EMBL/GenBank/DDBJ databases">
        <title>Acidophilic green algal genome provides insights into adaptation to an acidic environment.</title>
        <authorList>
            <person name="Hirooka S."/>
            <person name="Hirose Y."/>
            <person name="Kanesaki Y."/>
            <person name="Higuchi S."/>
            <person name="Fujiwara T."/>
            <person name="Onuma R."/>
            <person name="Era A."/>
            <person name="Ohbayashi R."/>
            <person name="Uzuka A."/>
            <person name="Nozaki H."/>
            <person name="Yoshikawa H."/>
            <person name="Miyagishima S.Y."/>
        </authorList>
    </citation>
    <scope>NUCLEOTIDE SEQUENCE [LARGE SCALE GENOMIC DNA]</scope>
    <source>
        <strain evidence="7 8">NIES-2499</strain>
    </source>
</reference>
<keyword evidence="8" id="KW-1185">Reference proteome</keyword>
<dbReference type="InterPro" id="IPR037171">
    <property type="entry name" value="NagB/RpiA_transferase-like"/>
</dbReference>
<evidence type="ECO:0000256" key="1">
    <source>
        <dbReference type="ARBA" id="ARBA00010638"/>
    </source>
</evidence>
<evidence type="ECO:0000256" key="3">
    <source>
        <dbReference type="ARBA" id="ARBA00022840"/>
    </source>
</evidence>
<name>A0A250X0F2_9CHLO</name>
<dbReference type="InterPro" id="IPR002698">
    <property type="entry name" value="FTHF_cligase"/>
</dbReference>
<accession>A0A250X0F2</accession>
<dbReference type="GO" id="GO:0046872">
    <property type="term" value="F:metal ion binding"/>
    <property type="evidence" value="ECO:0007669"/>
    <property type="project" value="UniProtKB-KW"/>
</dbReference>
<evidence type="ECO:0000313" key="7">
    <source>
        <dbReference type="EMBL" id="GAX76372.1"/>
    </source>
</evidence>
<keyword evidence="2 6" id="KW-0547">Nucleotide-binding</keyword>
<evidence type="ECO:0000256" key="5">
    <source>
        <dbReference type="ARBA" id="ARBA00038966"/>
    </source>
</evidence>
<dbReference type="Pfam" id="PF01812">
    <property type="entry name" value="5-FTHF_cyc-lig"/>
    <property type="match status" value="1"/>
</dbReference>
<dbReference type="Gene3D" id="3.40.50.10420">
    <property type="entry name" value="NagB/RpiA/CoA transferase-like"/>
    <property type="match status" value="1"/>
</dbReference>